<dbReference type="Proteomes" id="UP001303046">
    <property type="component" value="Unassembled WGS sequence"/>
</dbReference>
<dbReference type="EMBL" id="JAVFWL010000004">
    <property type="protein sequence ID" value="KAK6748079.1"/>
    <property type="molecule type" value="Genomic_DNA"/>
</dbReference>
<comment type="caution">
    <text evidence="1">The sequence shown here is derived from an EMBL/GenBank/DDBJ whole genome shotgun (WGS) entry which is preliminary data.</text>
</comment>
<sequence length="123" mass="13170">MDGVLFPTAEPLADVESPRIAVHKGTPCAAPVLVSLSSELRWPSRRAAVWCASPISGQQLRSHPHEPGARIFHVWQVVAGEVPLLEAAQPVVDGSTTSVPLLPKPRRCHWPPDVSYSVASTPG</sequence>
<gene>
    <name evidence="1" type="primary">Necator_chrIV.g14270</name>
    <name evidence="1" type="ORF">RB195_000976</name>
</gene>
<keyword evidence="2" id="KW-1185">Reference proteome</keyword>
<organism evidence="1 2">
    <name type="scientific">Necator americanus</name>
    <name type="common">Human hookworm</name>
    <dbReference type="NCBI Taxonomy" id="51031"/>
    <lineage>
        <taxon>Eukaryota</taxon>
        <taxon>Metazoa</taxon>
        <taxon>Ecdysozoa</taxon>
        <taxon>Nematoda</taxon>
        <taxon>Chromadorea</taxon>
        <taxon>Rhabditida</taxon>
        <taxon>Rhabditina</taxon>
        <taxon>Rhabditomorpha</taxon>
        <taxon>Strongyloidea</taxon>
        <taxon>Ancylostomatidae</taxon>
        <taxon>Bunostominae</taxon>
        <taxon>Necator</taxon>
    </lineage>
</organism>
<evidence type="ECO:0000313" key="1">
    <source>
        <dbReference type="EMBL" id="KAK6748079.1"/>
    </source>
</evidence>
<evidence type="ECO:0000313" key="2">
    <source>
        <dbReference type="Proteomes" id="UP001303046"/>
    </source>
</evidence>
<accession>A0ABR1DC76</accession>
<proteinExistence type="predicted"/>
<protein>
    <submittedName>
        <fullName evidence="1">Uncharacterized protein</fullName>
    </submittedName>
</protein>
<reference evidence="1 2" key="1">
    <citation type="submission" date="2023-08" db="EMBL/GenBank/DDBJ databases">
        <title>A Necator americanus chromosomal reference genome.</title>
        <authorList>
            <person name="Ilik V."/>
            <person name="Petrzelkova K.J."/>
            <person name="Pardy F."/>
            <person name="Fuh T."/>
            <person name="Niatou-Singa F.S."/>
            <person name="Gouil Q."/>
            <person name="Baker L."/>
            <person name="Ritchie M.E."/>
            <person name="Jex A.R."/>
            <person name="Gazzola D."/>
            <person name="Li H."/>
            <person name="Toshio Fujiwara R."/>
            <person name="Zhan B."/>
            <person name="Aroian R.V."/>
            <person name="Pafco B."/>
            <person name="Schwarz E.M."/>
        </authorList>
    </citation>
    <scope>NUCLEOTIDE SEQUENCE [LARGE SCALE GENOMIC DNA]</scope>
    <source>
        <strain evidence="1 2">Aroian</strain>
        <tissue evidence="1">Whole animal</tissue>
    </source>
</reference>
<name>A0ABR1DC76_NECAM</name>